<dbReference type="Pfam" id="PF02984">
    <property type="entry name" value="Cyclin_C"/>
    <property type="match status" value="1"/>
</dbReference>
<dbReference type="Gene3D" id="1.10.472.10">
    <property type="entry name" value="Cyclin-like"/>
    <property type="match status" value="1"/>
</dbReference>
<dbReference type="PIRSF" id="PIRSF001771">
    <property type="entry name" value="Cyclin_A_B_D_E"/>
    <property type="match status" value="1"/>
</dbReference>
<gene>
    <name evidence="2" type="ORF">RF55_1722</name>
</gene>
<dbReference type="InterPro" id="IPR004367">
    <property type="entry name" value="Cyclin_C-dom"/>
</dbReference>
<comment type="caution">
    <text evidence="2">The sequence shown here is derived from an EMBL/GenBank/DDBJ whole genome shotgun (WGS) entry which is preliminary data.</text>
</comment>
<dbReference type="STRING" id="67767.A0A0J7L4R1"/>
<evidence type="ECO:0000313" key="2">
    <source>
        <dbReference type="EMBL" id="KMQ97927.1"/>
    </source>
</evidence>
<accession>A0A0J7L4R1</accession>
<keyword evidence="3" id="KW-1185">Reference proteome</keyword>
<dbReference type="InterPro" id="IPR036915">
    <property type="entry name" value="Cyclin-like_sf"/>
</dbReference>
<dbReference type="GO" id="GO:0044772">
    <property type="term" value="P:mitotic cell cycle phase transition"/>
    <property type="evidence" value="ECO:0007669"/>
    <property type="project" value="InterPro"/>
</dbReference>
<dbReference type="GO" id="GO:0016538">
    <property type="term" value="F:cyclin-dependent protein serine/threonine kinase regulator activity"/>
    <property type="evidence" value="ECO:0007669"/>
    <property type="project" value="InterPro"/>
</dbReference>
<proteinExistence type="predicted"/>
<dbReference type="InterPro" id="IPR046965">
    <property type="entry name" value="Cyclin_A/B-like"/>
</dbReference>
<dbReference type="PaxDb" id="67767-A0A0J7L4R1"/>
<dbReference type="Proteomes" id="UP000036403">
    <property type="component" value="Unassembled WGS sequence"/>
</dbReference>
<dbReference type="OrthoDB" id="5590282at2759"/>
<dbReference type="EMBL" id="LBMM01000637">
    <property type="protein sequence ID" value="KMQ97927.1"/>
    <property type="molecule type" value="Genomic_DNA"/>
</dbReference>
<reference evidence="2 3" key="1">
    <citation type="submission" date="2015-04" db="EMBL/GenBank/DDBJ databases">
        <title>Lasius niger genome sequencing.</title>
        <authorList>
            <person name="Konorov E.A."/>
            <person name="Nikitin M.A."/>
            <person name="Kirill M.V."/>
            <person name="Chang P."/>
        </authorList>
    </citation>
    <scope>NUCLEOTIDE SEQUENCE [LARGE SCALE GENOMIC DNA]</scope>
    <source>
        <tissue evidence="2">Whole</tissue>
    </source>
</reference>
<evidence type="ECO:0000259" key="1">
    <source>
        <dbReference type="Pfam" id="PF02984"/>
    </source>
</evidence>
<feature type="domain" description="Cyclin C-terminal" evidence="1">
    <location>
        <begin position="189"/>
        <end position="244"/>
    </location>
</feature>
<dbReference type="AlphaFoldDB" id="A0A0J7L4R1"/>
<organism evidence="2 3">
    <name type="scientific">Lasius niger</name>
    <name type="common">Black garden ant</name>
    <dbReference type="NCBI Taxonomy" id="67767"/>
    <lineage>
        <taxon>Eukaryota</taxon>
        <taxon>Metazoa</taxon>
        <taxon>Ecdysozoa</taxon>
        <taxon>Arthropoda</taxon>
        <taxon>Hexapoda</taxon>
        <taxon>Insecta</taxon>
        <taxon>Pterygota</taxon>
        <taxon>Neoptera</taxon>
        <taxon>Endopterygota</taxon>
        <taxon>Hymenoptera</taxon>
        <taxon>Apocrita</taxon>
        <taxon>Aculeata</taxon>
        <taxon>Formicoidea</taxon>
        <taxon>Formicidae</taxon>
        <taxon>Formicinae</taxon>
        <taxon>Lasius</taxon>
        <taxon>Lasius</taxon>
    </lineage>
</organism>
<name>A0A0J7L4R1_LASNI</name>
<sequence>MATKNRTTVTMNHANQENVKNVKSSIIVPVNAKRAALGEISNKVNTLRGAQPIDRTSLLQKDKKVVISKRQAVKPNVSEKPVQVVQPVISVVAKIDNVSNAATISAISHSQKKRGIQSFSTDLLKFEDIDEQDKGNPVLVSIYTNDIHEYLRTLERKTPIVEGFLTGQEVTPKMRSVIIGNDEEDEGKDIWTDTLAYYSTYSKDDVLPAVRDIAAMIINAETSKYQAVRKKYVHVKYMKISIRPELKSPIMNAIAARSNETEL</sequence>
<dbReference type="SUPFAM" id="SSF47954">
    <property type="entry name" value="Cyclin-like"/>
    <property type="match status" value="1"/>
</dbReference>
<protein>
    <submittedName>
        <fullName evidence="2">G2 mitotic-specific cyclin-b</fullName>
    </submittedName>
</protein>
<evidence type="ECO:0000313" key="3">
    <source>
        <dbReference type="Proteomes" id="UP000036403"/>
    </source>
</evidence>